<keyword evidence="3" id="KW-1185">Reference proteome</keyword>
<evidence type="ECO:0000313" key="2">
    <source>
        <dbReference type="EMBL" id="MDC3989362.1"/>
    </source>
</evidence>
<protein>
    <submittedName>
        <fullName evidence="2">Uncharacterized protein</fullName>
    </submittedName>
</protein>
<dbReference type="Proteomes" id="UP001151081">
    <property type="component" value="Unassembled WGS sequence"/>
</dbReference>
<comment type="caution">
    <text evidence="2">The sequence shown here is derived from an EMBL/GenBank/DDBJ whole genome shotgun (WGS) entry which is preliminary data.</text>
</comment>
<evidence type="ECO:0000313" key="3">
    <source>
        <dbReference type="Proteomes" id="UP001151081"/>
    </source>
</evidence>
<feature type="region of interest" description="Disordered" evidence="1">
    <location>
        <begin position="87"/>
        <end position="117"/>
    </location>
</feature>
<evidence type="ECO:0000256" key="1">
    <source>
        <dbReference type="SAM" id="MobiDB-lite"/>
    </source>
</evidence>
<feature type="compositionally biased region" description="Basic residues" evidence="1">
    <location>
        <begin position="108"/>
        <end position="117"/>
    </location>
</feature>
<dbReference type="AlphaFoldDB" id="A0A9X4B0P2"/>
<proteinExistence type="predicted"/>
<accession>A0A9X4B0P2</accession>
<name>A0A9X4B0P2_9BACT</name>
<gene>
    <name evidence="2" type="ORF">KEG57_53365</name>
</gene>
<reference evidence="2 3" key="1">
    <citation type="submission" date="2021-04" db="EMBL/GenBank/DDBJ databases">
        <title>Genome analysis of Polyangium sp.</title>
        <authorList>
            <person name="Li Y."/>
            <person name="Wang J."/>
        </authorList>
    </citation>
    <scope>NUCLEOTIDE SEQUENCE [LARGE SCALE GENOMIC DNA]</scope>
    <source>
        <strain evidence="2 3">SDU14</strain>
    </source>
</reference>
<dbReference type="EMBL" id="JAGTJJ010000107">
    <property type="protein sequence ID" value="MDC3989362.1"/>
    <property type="molecule type" value="Genomic_DNA"/>
</dbReference>
<dbReference type="RefSeq" id="WP_272428516.1">
    <property type="nucleotide sequence ID" value="NZ_JAGTJJ010000107.1"/>
</dbReference>
<sequence>MMTSSRFRDRPLRGTDLIEIQRSNLRALLRHLHRELGSWILVAHKLGFRRSFILAFCDGSEPGNMALARSIARAVGLSLDDALAGKAPPRKAPALSLVTPPKAPRAPKGSRRKGGAS</sequence>
<organism evidence="2 3">
    <name type="scientific">Polyangium jinanense</name>
    <dbReference type="NCBI Taxonomy" id="2829994"/>
    <lineage>
        <taxon>Bacteria</taxon>
        <taxon>Pseudomonadati</taxon>
        <taxon>Myxococcota</taxon>
        <taxon>Polyangia</taxon>
        <taxon>Polyangiales</taxon>
        <taxon>Polyangiaceae</taxon>
        <taxon>Polyangium</taxon>
    </lineage>
</organism>